<organism evidence="20 21">
    <name type="scientific">Methanimicrococcus blatticola</name>
    <dbReference type="NCBI Taxonomy" id="91560"/>
    <lineage>
        <taxon>Archaea</taxon>
        <taxon>Methanobacteriati</taxon>
        <taxon>Methanobacteriota</taxon>
        <taxon>Stenosarchaea group</taxon>
        <taxon>Methanomicrobia</taxon>
        <taxon>Methanosarcinales</taxon>
        <taxon>Methanosarcinaceae</taxon>
        <taxon>Methanimicrococcus</taxon>
    </lineage>
</organism>
<keyword evidence="12 19" id="KW-1278">Translocase</keyword>
<evidence type="ECO:0000256" key="3">
    <source>
        <dbReference type="ARBA" id="ARBA00004839"/>
    </source>
</evidence>
<evidence type="ECO:0000313" key="20">
    <source>
        <dbReference type="EMBL" id="TDQ70191.1"/>
    </source>
</evidence>
<evidence type="ECO:0000256" key="11">
    <source>
        <dbReference type="ARBA" id="ARBA00022692"/>
    </source>
</evidence>
<feature type="transmembrane region" description="Helical" evidence="19">
    <location>
        <begin position="139"/>
        <end position="158"/>
    </location>
</feature>
<dbReference type="AlphaFoldDB" id="A0A484F526"/>
<keyword evidence="7 19" id="KW-1003">Cell membrane</keyword>
<evidence type="ECO:0000256" key="2">
    <source>
        <dbReference type="ARBA" id="ARBA00004651"/>
    </source>
</evidence>
<dbReference type="GO" id="GO:0019386">
    <property type="term" value="P:methanogenesis, from carbon dioxide"/>
    <property type="evidence" value="ECO:0007669"/>
    <property type="project" value="UniProtKB-UniRule"/>
</dbReference>
<keyword evidence="21" id="KW-1185">Reference proteome</keyword>
<dbReference type="EMBL" id="SNYS01000006">
    <property type="protein sequence ID" value="TDQ70191.1"/>
    <property type="molecule type" value="Genomic_DNA"/>
</dbReference>
<comment type="pathway">
    <text evidence="3 19">One-carbon metabolism; methanogenesis from CO(2); methyl-coenzyme M from 5,10-methylene-5,6,7,8-tetrahydromethanopterin: step 2/2.</text>
</comment>
<evidence type="ECO:0000256" key="10">
    <source>
        <dbReference type="ARBA" id="ARBA00022679"/>
    </source>
</evidence>
<evidence type="ECO:0000256" key="17">
    <source>
        <dbReference type="ARBA" id="ARBA00044880"/>
    </source>
</evidence>
<evidence type="ECO:0000256" key="14">
    <source>
        <dbReference type="ARBA" id="ARBA00022994"/>
    </source>
</evidence>
<evidence type="ECO:0000256" key="4">
    <source>
        <dbReference type="ARBA" id="ARBA00007607"/>
    </source>
</evidence>
<evidence type="ECO:0000313" key="21">
    <source>
        <dbReference type="Proteomes" id="UP000294855"/>
    </source>
</evidence>
<comment type="function">
    <text evidence="1 19">Part of a complex that catalyzes the formation of methyl-coenzyme M and tetrahydromethanopterin from coenzyme M and methyl-tetrahydromethanopterin. This is an energy-conserving, sodium-ion translocating step.</text>
</comment>
<evidence type="ECO:0000256" key="5">
    <source>
        <dbReference type="ARBA" id="ARBA00011616"/>
    </source>
</evidence>
<protein>
    <recommendedName>
        <fullName evidence="6 19">Tetrahydromethanopterin S-methyltransferase subunit C</fullName>
        <ecNumber evidence="18 19">7.2.1.4</ecNumber>
    </recommendedName>
    <alternativeName>
        <fullName evidence="16 19">N5-methyltetrahydromethanopterin--coenzyme M methyltransferase subunit C</fullName>
    </alternativeName>
</protein>
<dbReference type="Proteomes" id="UP000294855">
    <property type="component" value="Unassembled WGS sequence"/>
</dbReference>
<evidence type="ECO:0000256" key="7">
    <source>
        <dbReference type="ARBA" id="ARBA00022475"/>
    </source>
</evidence>
<dbReference type="GO" id="GO:0005886">
    <property type="term" value="C:plasma membrane"/>
    <property type="evidence" value="ECO:0007669"/>
    <property type="project" value="UniProtKB-SubCell"/>
</dbReference>
<gene>
    <name evidence="19" type="primary">mtrC</name>
    <name evidence="20" type="ORF">C7391_0531</name>
</gene>
<evidence type="ECO:0000256" key="6">
    <source>
        <dbReference type="ARBA" id="ARBA00015131"/>
    </source>
</evidence>
<evidence type="ECO:0000256" key="19">
    <source>
        <dbReference type="HAMAP-Rule" id="MF_01096"/>
    </source>
</evidence>
<feature type="transmembrane region" description="Helical" evidence="19">
    <location>
        <begin position="164"/>
        <end position="185"/>
    </location>
</feature>
<dbReference type="EC" id="7.2.1.4" evidence="18 19"/>
<keyword evidence="9 19" id="KW-0489">Methyltransferase</keyword>
<dbReference type="GO" id="GO:0030269">
    <property type="term" value="F:tetrahydromethanopterin S-methyltransferase activity"/>
    <property type="evidence" value="ECO:0007669"/>
    <property type="project" value="UniProtKB-UniRule"/>
</dbReference>
<feature type="transmembrane region" description="Helical" evidence="19">
    <location>
        <begin position="100"/>
        <end position="118"/>
    </location>
</feature>
<keyword evidence="10 19" id="KW-0808">Transferase</keyword>
<dbReference type="InterPro" id="IPR005865">
    <property type="entry name" value="THM_MeTrfase_su_C"/>
</dbReference>
<comment type="subunit">
    <text evidence="5 19">The complex is composed of 8 subunits; MtrA, MtrB, MtrC, MtrD, MtrE, MtrF, MtrG and MtrH.</text>
</comment>
<evidence type="ECO:0000256" key="12">
    <source>
        <dbReference type="ARBA" id="ARBA00022967"/>
    </source>
</evidence>
<dbReference type="HAMAP" id="MF_01096">
    <property type="entry name" value="MtrC"/>
    <property type="match status" value="1"/>
</dbReference>
<feature type="transmembrane region" description="Helical" evidence="19">
    <location>
        <begin position="28"/>
        <end position="58"/>
    </location>
</feature>
<keyword evidence="8 19" id="KW-0554">One-carbon metabolism</keyword>
<dbReference type="Pfam" id="PF04211">
    <property type="entry name" value="MtrC"/>
    <property type="match status" value="1"/>
</dbReference>
<dbReference type="UniPathway" id="UPA00640">
    <property type="reaction ID" value="UER00698"/>
</dbReference>
<evidence type="ECO:0000256" key="1">
    <source>
        <dbReference type="ARBA" id="ARBA00002533"/>
    </source>
</evidence>
<dbReference type="GO" id="GO:0032259">
    <property type="term" value="P:methylation"/>
    <property type="evidence" value="ECO:0007669"/>
    <property type="project" value="UniProtKB-KW"/>
</dbReference>
<keyword evidence="15 19" id="KW-0472">Membrane</keyword>
<feature type="transmembrane region" description="Helical" evidence="19">
    <location>
        <begin position="231"/>
        <end position="253"/>
    </location>
</feature>
<comment type="caution">
    <text evidence="20">The sequence shown here is derived from an EMBL/GenBank/DDBJ whole genome shotgun (WGS) entry which is preliminary data.</text>
</comment>
<keyword evidence="11 19" id="KW-0812">Transmembrane</keyword>
<dbReference type="OrthoDB" id="60591at2157"/>
<reference evidence="20 21" key="1">
    <citation type="submission" date="2019-03" db="EMBL/GenBank/DDBJ databases">
        <title>Genomic Encyclopedia of Type Strains, Phase IV (KMG-IV): sequencing the most valuable type-strain genomes for metagenomic binning, comparative biology and taxonomic classification.</title>
        <authorList>
            <person name="Goeker M."/>
        </authorList>
    </citation>
    <scope>NUCLEOTIDE SEQUENCE [LARGE SCALE GENOMIC DNA]</scope>
    <source>
        <strain evidence="20 21">DSM 13328</strain>
    </source>
</reference>
<evidence type="ECO:0000256" key="8">
    <source>
        <dbReference type="ARBA" id="ARBA00022563"/>
    </source>
</evidence>
<sequence>MNPTGSRSEQKTKEDKFFLLEKPALEGLLISLLTIYAAVLGGPIVSFTAGVGMVFAIIWAADAVRKISKYGLGTGVPSVGMFGIGLACIISIFAVSVNAFWSPMIGVVLALVIGWISGKLINKILGMNIPSMEKRIAEITAGCTLAMIASFIVIAGTLESTIVFSSYILTGISALGFIGIAVAVFHAYNANLGPDEAQDRTKMLTVLDALLLLLILGIAAFFMGYGSGATLAYLIGAGITIFMSIAFILISFYKFWTYVKRDAWQITETGLLPSEEDLN</sequence>
<comment type="catalytic activity">
    <reaction evidence="17 19">
        <text>5-methyl-5,6,7,8-tetrahydromethanopterin + coenzyme M + 2 Na(+)(in) = 5,6,7,8-tetrahydromethanopterin + methyl-coenzyme M + 2 Na(+)(out)</text>
        <dbReference type="Rhea" id="RHEA:53492"/>
        <dbReference type="ChEBI" id="CHEBI:29101"/>
        <dbReference type="ChEBI" id="CHEBI:58103"/>
        <dbReference type="ChEBI" id="CHEBI:58116"/>
        <dbReference type="ChEBI" id="CHEBI:58286"/>
        <dbReference type="ChEBI" id="CHEBI:58319"/>
        <dbReference type="EC" id="7.2.1.4"/>
    </reaction>
</comment>
<comment type="similarity">
    <text evidence="4 19">Belongs to the MtrC family.</text>
</comment>
<evidence type="ECO:0000256" key="16">
    <source>
        <dbReference type="ARBA" id="ARBA00029817"/>
    </source>
</evidence>
<keyword evidence="14 19" id="KW-0484">Methanogenesis</keyword>
<evidence type="ECO:0000256" key="13">
    <source>
        <dbReference type="ARBA" id="ARBA00022989"/>
    </source>
</evidence>
<feature type="transmembrane region" description="Helical" evidence="19">
    <location>
        <begin position="70"/>
        <end position="94"/>
    </location>
</feature>
<dbReference type="RefSeq" id="WP_133517002.1">
    <property type="nucleotide sequence ID" value="NZ_JAHDUW010000005.1"/>
</dbReference>
<keyword evidence="13 19" id="KW-1133">Transmembrane helix</keyword>
<name>A0A484F526_9EURY</name>
<accession>A0A484F526</accession>
<evidence type="ECO:0000256" key="15">
    <source>
        <dbReference type="ARBA" id="ARBA00023136"/>
    </source>
</evidence>
<dbReference type="PIRSF" id="PIRSF006530">
    <property type="entry name" value="MtrC"/>
    <property type="match status" value="1"/>
</dbReference>
<feature type="transmembrane region" description="Helical" evidence="19">
    <location>
        <begin position="206"/>
        <end position="225"/>
    </location>
</feature>
<proteinExistence type="inferred from homology"/>
<evidence type="ECO:0000256" key="9">
    <source>
        <dbReference type="ARBA" id="ARBA00022603"/>
    </source>
</evidence>
<dbReference type="NCBIfam" id="TIGR01148">
    <property type="entry name" value="mtrC"/>
    <property type="match status" value="1"/>
</dbReference>
<evidence type="ECO:0000256" key="18">
    <source>
        <dbReference type="ARBA" id="ARBA00044970"/>
    </source>
</evidence>
<dbReference type="GO" id="GO:0006730">
    <property type="term" value="P:one-carbon metabolic process"/>
    <property type="evidence" value="ECO:0007669"/>
    <property type="project" value="UniProtKB-UniRule"/>
</dbReference>
<comment type="subcellular location">
    <subcellularLocation>
        <location evidence="2 19">Cell membrane</location>
        <topology evidence="2 19">Multi-pass membrane protein</topology>
    </subcellularLocation>
</comment>